<keyword evidence="1" id="KW-0732">Signal</keyword>
<dbReference type="EMBL" id="BSOH01000020">
    <property type="protein sequence ID" value="GLR18313.1"/>
    <property type="molecule type" value="Genomic_DNA"/>
</dbReference>
<feature type="signal peptide" evidence="1">
    <location>
        <begin position="1"/>
        <end position="19"/>
    </location>
</feature>
<dbReference type="Proteomes" id="UP001156666">
    <property type="component" value="Unassembled WGS sequence"/>
</dbReference>
<gene>
    <name evidence="3" type="ORF">GCM10007940_29290</name>
</gene>
<dbReference type="Pfam" id="PF21347">
    <property type="entry name" value="DUF3108_like"/>
    <property type="match status" value="1"/>
</dbReference>
<evidence type="ECO:0000313" key="4">
    <source>
        <dbReference type="Proteomes" id="UP001156666"/>
    </source>
</evidence>
<evidence type="ECO:0000256" key="1">
    <source>
        <dbReference type="SAM" id="SignalP"/>
    </source>
</evidence>
<evidence type="ECO:0000259" key="2">
    <source>
        <dbReference type="Pfam" id="PF21347"/>
    </source>
</evidence>
<dbReference type="AlphaFoldDB" id="A0AA37WEZ8"/>
<dbReference type="RefSeq" id="WP_235293677.1">
    <property type="nucleotide sequence ID" value="NZ_BSOH01000020.1"/>
</dbReference>
<reference evidence="3" key="2">
    <citation type="submission" date="2023-01" db="EMBL/GenBank/DDBJ databases">
        <title>Draft genome sequence of Portibacter lacus strain NBRC 108769.</title>
        <authorList>
            <person name="Sun Q."/>
            <person name="Mori K."/>
        </authorList>
    </citation>
    <scope>NUCLEOTIDE SEQUENCE</scope>
    <source>
        <strain evidence="3">NBRC 108769</strain>
    </source>
</reference>
<comment type="caution">
    <text evidence="3">The sequence shown here is derived from an EMBL/GenBank/DDBJ whole genome shotgun (WGS) entry which is preliminary data.</text>
</comment>
<feature type="domain" description="DUF3108" evidence="2">
    <location>
        <begin position="30"/>
        <end position="219"/>
    </location>
</feature>
<accession>A0AA37WEZ8</accession>
<proteinExistence type="predicted"/>
<dbReference type="Gene3D" id="2.40.360.20">
    <property type="match status" value="1"/>
</dbReference>
<protein>
    <recommendedName>
        <fullName evidence="2">DUF3108 domain-containing protein</fullName>
    </recommendedName>
</protein>
<reference evidence="3" key="1">
    <citation type="journal article" date="2014" name="Int. J. Syst. Evol. Microbiol.">
        <title>Complete genome sequence of Corynebacterium casei LMG S-19264T (=DSM 44701T), isolated from a smear-ripened cheese.</title>
        <authorList>
            <consortium name="US DOE Joint Genome Institute (JGI-PGF)"/>
            <person name="Walter F."/>
            <person name="Albersmeier A."/>
            <person name="Kalinowski J."/>
            <person name="Ruckert C."/>
        </authorList>
    </citation>
    <scope>NUCLEOTIDE SEQUENCE</scope>
    <source>
        <strain evidence="3">NBRC 108769</strain>
    </source>
</reference>
<name>A0AA37WEZ8_9BACT</name>
<feature type="chain" id="PRO_5041436196" description="DUF3108 domain-containing protein" evidence="1">
    <location>
        <begin position="20"/>
        <end position="224"/>
    </location>
</feature>
<keyword evidence="4" id="KW-1185">Reference proteome</keyword>
<evidence type="ECO:0000313" key="3">
    <source>
        <dbReference type="EMBL" id="GLR18313.1"/>
    </source>
</evidence>
<sequence>MNKLLLSALLLFAMNMVYGQSACSKYYPFTQGTVSEITSYDKKGKVAAVIEYTVKASTDKKATIINRMVDSKGELITESEFDIICTGDGVEIDIKSMANPQLLTQYKDMETTISGSDVVLPNNMKKGDELPDAEMFISVNMGGINMNIDVMMLDRKVVGKESVTTPAGTFDCIVIEYQSKIKMGLEKKGSAKQWIAEGVGMVKQEDYNKKGKVTSSSMLTAFKK</sequence>
<dbReference type="InterPro" id="IPR049279">
    <property type="entry name" value="DUF3108-like"/>
</dbReference>
<organism evidence="3 4">
    <name type="scientific">Portibacter lacus</name>
    <dbReference type="NCBI Taxonomy" id="1099794"/>
    <lineage>
        <taxon>Bacteria</taxon>
        <taxon>Pseudomonadati</taxon>
        <taxon>Bacteroidota</taxon>
        <taxon>Saprospiria</taxon>
        <taxon>Saprospirales</taxon>
        <taxon>Haliscomenobacteraceae</taxon>
        <taxon>Portibacter</taxon>
    </lineage>
</organism>